<feature type="domain" description="PLD phosphodiesterase" evidence="7">
    <location>
        <begin position="1146"/>
        <end position="1173"/>
    </location>
</feature>
<organism evidence="8 9">
    <name type="scientific">Cavenderia fasciculata</name>
    <name type="common">Slime mold</name>
    <name type="synonym">Dictyostelium fasciculatum</name>
    <dbReference type="NCBI Taxonomy" id="261658"/>
    <lineage>
        <taxon>Eukaryota</taxon>
        <taxon>Amoebozoa</taxon>
        <taxon>Evosea</taxon>
        <taxon>Eumycetozoa</taxon>
        <taxon>Dictyostelia</taxon>
        <taxon>Acytosteliales</taxon>
        <taxon>Cavenderiaceae</taxon>
        <taxon>Cavenderia</taxon>
    </lineage>
</organism>
<dbReference type="PANTHER" id="PTHR18896">
    <property type="entry name" value="PHOSPHOLIPASE D"/>
    <property type="match status" value="1"/>
</dbReference>
<dbReference type="SMART" id="SM00155">
    <property type="entry name" value="PLDc"/>
    <property type="match status" value="2"/>
</dbReference>
<feature type="compositionally biased region" description="Basic residues" evidence="6">
    <location>
        <begin position="65"/>
        <end position="79"/>
    </location>
</feature>
<evidence type="ECO:0000256" key="1">
    <source>
        <dbReference type="ARBA" id="ARBA00012027"/>
    </source>
</evidence>
<dbReference type="CDD" id="cd09141">
    <property type="entry name" value="PLDc_vPLD1_2_yPLD_like_2"/>
    <property type="match status" value="1"/>
</dbReference>
<evidence type="ECO:0000259" key="7">
    <source>
        <dbReference type="PROSITE" id="PS50035"/>
    </source>
</evidence>
<feature type="compositionally biased region" description="Low complexity" evidence="6">
    <location>
        <begin position="172"/>
        <end position="202"/>
    </location>
</feature>
<gene>
    <name evidence="8" type="primary">pldC</name>
    <name evidence="8" type="ORF">DFA_10706</name>
</gene>
<dbReference type="Proteomes" id="UP000007797">
    <property type="component" value="Unassembled WGS sequence"/>
</dbReference>
<dbReference type="EMBL" id="GL883027">
    <property type="protein sequence ID" value="EGG14833.1"/>
    <property type="molecule type" value="Genomic_DNA"/>
</dbReference>
<dbReference type="Pfam" id="PF13091">
    <property type="entry name" value="PLDc_2"/>
    <property type="match status" value="1"/>
</dbReference>
<reference evidence="9" key="1">
    <citation type="journal article" date="2011" name="Genome Res.">
        <title>Phylogeny-wide analysis of social amoeba genomes highlights ancient origins for complex intercellular communication.</title>
        <authorList>
            <person name="Heidel A.J."/>
            <person name="Lawal H.M."/>
            <person name="Felder M."/>
            <person name="Schilde C."/>
            <person name="Helps N.R."/>
            <person name="Tunggal B."/>
            <person name="Rivero F."/>
            <person name="John U."/>
            <person name="Schleicher M."/>
            <person name="Eichinger L."/>
            <person name="Platzer M."/>
            <person name="Noegel A.A."/>
            <person name="Schaap P."/>
            <person name="Gloeckner G."/>
        </authorList>
    </citation>
    <scope>NUCLEOTIDE SEQUENCE [LARGE SCALE GENOMIC DNA]</scope>
    <source>
        <strain evidence="9">SH3</strain>
    </source>
</reference>
<dbReference type="RefSeq" id="XP_004351349.1">
    <property type="nucleotide sequence ID" value="XM_004351297.1"/>
</dbReference>
<feature type="compositionally biased region" description="Acidic residues" evidence="6">
    <location>
        <begin position="26"/>
        <end position="35"/>
    </location>
</feature>
<feature type="region of interest" description="Disordered" evidence="6">
    <location>
        <begin position="149"/>
        <end position="270"/>
    </location>
</feature>
<keyword evidence="2" id="KW-0677">Repeat</keyword>
<keyword evidence="4" id="KW-0442">Lipid degradation</keyword>
<dbReference type="STRING" id="1054147.F4QB61"/>
<feature type="domain" description="PLD phosphodiesterase" evidence="7">
    <location>
        <begin position="874"/>
        <end position="901"/>
    </location>
</feature>
<keyword evidence="5" id="KW-0443">Lipid metabolism</keyword>
<dbReference type="OrthoDB" id="14911at2759"/>
<accession>F4QB61</accession>
<dbReference type="Gene3D" id="3.30.870.10">
    <property type="entry name" value="Endonuclease Chain A"/>
    <property type="match status" value="2"/>
</dbReference>
<evidence type="ECO:0000256" key="4">
    <source>
        <dbReference type="ARBA" id="ARBA00022963"/>
    </source>
</evidence>
<evidence type="ECO:0000256" key="2">
    <source>
        <dbReference type="ARBA" id="ARBA00022737"/>
    </source>
</evidence>
<feature type="compositionally biased region" description="Low complexity" evidence="6">
    <location>
        <begin position="242"/>
        <end position="268"/>
    </location>
</feature>
<dbReference type="PANTHER" id="PTHR18896:SF195">
    <property type="entry name" value="PHOSPHOLIPASE D C"/>
    <property type="match status" value="1"/>
</dbReference>
<dbReference type="InterPro" id="IPR001736">
    <property type="entry name" value="PLipase_D/transphosphatidylase"/>
</dbReference>
<proteinExistence type="predicted"/>
<keyword evidence="9" id="KW-1185">Reference proteome</keyword>
<dbReference type="PROSITE" id="PS50035">
    <property type="entry name" value="PLD"/>
    <property type="match status" value="2"/>
</dbReference>
<feature type="region of interest" description="Disordered" evidence="6">
    <location>
        <begin position="56"/>
        <end position="80"/>
    </location>
</feature>
<feature type="compositionally biased region" description="Polar residues" evidence="6">
    <location>
        <begin position="209"/>
        <end position="232"/>
    </location>
</feature>
<dbReference type="Pfam" id="PF00614">
    <property type="entry name" value="PLDc"/>
    <property type="match status" value="1"/>
</dbReference>
<evidence type="ECO:0000313" key="9">
    <source>
        <dbReference type="Proteomes" id="UP000007797"/>
    </source>
</evidence>
<dbReference type="SUPFAM" id="SSF47473">
    <property type="entry name" value="EF-hand"/>
    <property type="match status" value="1"/>
</dbReference>
<sequence length="1329" mass="152226">MEDSFEYRTASGGGGGMSDGEYIYNQDEDDDDDLTNTDTDSSIDHIVQYKIPHGHRHHQQGEIYHKHHQHHHQNRNGSRHSREFHINYQDDLSMHLPTSNNSSGNNNALKKRQSINQADSFVYSADDIDIQEDDDDDHDDELFDVDEYENNSNLSAINGDNTEDSSIASTLTNTTNNMTTTNTTTTNTNTNTNTTTTNTNNNHNRQHRSSISSLNTRNIVSSNSNLNHSTPNFPAPNPDLLTTSTTSTTSTTTNNNNNNNNNNGNTTNRGRKSLYQATTHRVKNALGFSPLFMRRTTQQNLNNLNHPSIQRTNSTILEKYLYKKTYFSREELHRLYNIFKKEEISNIDFSEFLIFQGLSFLVHLPHGVDILTKLILEYDEMLSLMDRGSKSLHASTISNNEEDAIGGEFDVEGTVRQQLEHIKNFNVYSDMKLNNESFSSLNTSSLVLRWRTAIDGLTECLFTYMRKKYAVPPHKNPSISQIIDIVSIMTRGTYKEKSELVFKMCKKKSEDGIYKSELMELVKLVDSLTVVNEFGYGNIGTPDEIVNNIFKESYSNYNSLKAGTTPSQLVKESSKSEQKVNSHLLHDLFLKRSSINADVPRCFGYFDLIYACFVKPIEINNTQSFSSWLYKVKYIGVFKYAYSLRYFDCRDGFLIAYKRLRLNKNVPSKVICLFNTSVKVLPKEHPNHHKHGSILKTIFRTGNKEIDESKDATDFVLELNDKEHTFIALSSSKAANFINSIRSNSKGSYRFHSYASPRDDINVDYIINGQDYFKRIYHAIKNAKNEIFIAGWCISPTLTLVRGEDRDDEDVRGHLYRLDHLLYKKAAEGVKIYILIWDETIIAGDLGSRFVKSLFEKLHSRNIKVVRHPHLLPLSWSHHQKIVVIDQSLAYLGGMDLCFGRYDTTNYYLNDNRELIFPGADYINSCVLKPKSNEKTCVIDRKNVPRMPWHDVSISIDGLAARDVATNFIQRWNHAKNANRDYKKYPYLIPTSDPLPPPIQVGESKVQIVRSVSDWSAGQSLENSIYKAYINLINMSQYYIYIQNQFFISSTGNPQPNNQIAFAIMKRIEKAIILKEIFKVIILIPIHSEGDLFTQETQLIVKWTLKSVQGIINELNSKYPHVDVNQYMSVNSLRNWGTNGEVVFTEQIYIHSKLMIVDDRVTIIGSANINDRSLNGSRDSEICAVIEDREIVESRMNGQLHMASHFSLNLRCQLWESHLGLQPTTVIDGKDSEHIRRAIKDPLDQWTYDVLWRQTSKSNTDIYQAAFGNYIPENCTKISQYTRDGRLPSSSLNQSNLEQIQGYLVDFPFKMLIDDEEPASIYSDIITEI</sequence>
<dbReference type="GO" id="GO:0009395">
    <property type="term" value="P:phospholipid catabolic process"/>
    <property type="evidence" value="ECO:0007669"/>
    <property type="project" value="TreeGrafter"/>
</dbReference>
<feature type="region of interest" description="Disordered" evidence="6">
    <location>
        <begin position="1"/>
        <end position="40"/>
    </location>
</feature>
<evidence type="ECO:0000313" key="8">
    <source>
        <dbReference type="EMBL" id="EGG14833.1"/>
    </source>
</evidence>
<feature type="compositionally biased region" description="Polar residues" evidence="6">
    <location>
        <begin position="150"/>
        <end position="171"/>
    </location>
</feature>
<dbReference type="InterPro" id="IPR011992">
    <property type="entry name" value="EF-hand-dom_pair"/>
</dbReference>
<dbReference type="InterPro" id="IPR025202">
    <property type="entry name" value="PLD-like_dom"/>
</dbReference>
<evidence type="ECO:0000256" key="5">
    <source>
        <dbReference type="ARBA" id="ARBA00023098"/>
    </source>
</evidence>
<dbReference type="GeneID" id="14866879"/>
<dbReference type="InterPro" id="IPR015679">
    <property type="entry name" value="PLipase_D_fam"/>
</dbReference>
<dbReference type="OMA" id="RCFGFFD"/>
<dbReference type="EC" id="3.1.4.4" evidence="1"/>
<name>F4QB61_CACFS</name>
<dbReference type="GO" id="GO:0004630">
    <property type="term" value="F:phospholipase D activity"/>
    <property type="evidence" value="ECO:0007669"/>
    <property type="project" value="UniProtKB-EC"/>
</dbReference>
<dbReference type="KEGG" id="dfa:DFA_10706"/>
<protein>
    <recommendedName>
        <fullName evidence="1">phospholipase D</fullName>
        <ecNumber evidence="1">3.1.4.4</ecNumber>
    </recommendedName>
</protein>
<dbReference type="SUPFAM" id="SSF56024">
    <property type="entry name" value="Phospholipase D/nuclease"/>
    <property type="match status" value="2"/>
</dbReference>
<evidence type="ECO:0000256" key="3">
    <source>
        <dbReference type="ARBA" id="ARBA00022801"/>
    </source>
</evidence>
<evidence type="ECO:0000256" key="6">
    <source>
        <dbReference type="SAM" id="MobiDB-lite"/>
    </source>
</evidence>
<keyword evidence="3" id="KW-0378">Hydrolase</keyword>